<comment type="caution">
    <text evidence="1">The sequence shown here is derived from an EMBL/GenBank/DDBJ whole genome shotgun (WGS) entry which is preliminary data.</text>
</comment>
<dbReference type="Proteomes" id="UP000076359">
    <property type="component" value="Unassembled WGS sequence"/>
</dbReference>
<dbReference type="RefSeq" id="XP_019969697.1">
    <property type="nucleotide sequence ID" value="XM_020114300.1"/>
</dbReference>
<evidence type="ECO:0000313" key="1">
    <source>
        <dbReference type="EMBL" id="KYN93069.1"/>
    </source>
</evidence>
<organism evidence="1 2">
    <name type="scientific">Plasmodium reichenowi</name>
    <dbReference type="NCBI Taxonomy" id="5854"/>
    <lineage>
        <taxon>Eukaryota</taxon>
        <taxon>Sar</taxon>
        <taxon>Alveolata</taxon>
        <taxon>Apicomplexa</taxon>
        <taxon>Aconoidasida</taxon>
        <taxon>Haemosporida</taxon>
        <taxon>Plasmodiidae</taxon>
        <taxon>Plasmodium</taxon>
        <taxon>Plasmodium (Laverania)</taxon>
    </lineage>
</organism>
<proteinExistence type="predicted"/>
<dbReference type="VEuPathDB" id="PlasmoDB:PRCDC_1442000"/>
<accession>A0A151L288</accession>
<sequence length="65" mass="7778">MLLQKHFKLVPNQDNNLEELINELALSKKNINEIRKYGTKLKRHNDDIHIGYDNNIEDKENYNNL</sequence>
<evidence type="ECO:0000313" key="2">
    <source>
        <dbReference type="Proteomes" id="UP000076359"/>
    </source>
</evidence>
<protein>
    <submittedName>
        <fullName evidence="1">Uncharacterized protein</fullName>
    </submittedName>
</protein>
<dbReference type="AlphaFoldDB" id="A0A151L288"/>
<name>A0A151L288_PLARE</name>
<feature type="non-terminal residue" evidence="1">
    <location>
        <position position="65"/>
    </location>
</feature>
<dbReference type="KEGG" id="prei:PRSY57_0022700"/>
<dbReference type="GeneID" id="30953649"/>
<reference evidence="1 2" key="1">
    <citation type="journal article" date="2016" name="Nat. Commun.">
        <title>Genomes of cryptic chimpanzee Plasmodium species reveal key evolutionary events leading to human malaria.</title>
        <authorList>
            <person name="Sundararaman S.A."/>
            <person name="Plenderleith L.J."/>
            <person name="Liu W."/>
            <person name="Loy D.E."/>
            <person name="Learn G.H."/>
            <person name="Li Y."/>
            <person name="Shaw K.S."/>
            <person name="Ayouba A."/>
            <person name="Peeters M."/>
            <person name="Speede S."/>
            <person name="Shaw G.M."/>
            <person name="Bushman F.D."/>
            <person name="Brisson D."/>
            <person name="Rayner J.C."/>
            <person name="Sharp P.M."/>
            <person name="Hahn B.H."/>
        </authorList>
    </citation>
    <scope>NUCLEOTIDE SEQUENCE [LARGE SCALE GENOMIC DNA]</scope>
    <source>
        <strain evidence="1 2">SY57</strain>
    </source>
</reference>
<gene>
    <name evidence="1" type="ORF">PRSY57_0022700</name>
</gene>
<dbReference type="EMBL" id="LVLA01000308">
    <property type="protein sequence ID" value="KYN93069.1"/>
    <property type="molecule type" value="Genomic_DNA"/>
</dbReference>